<dbReference type="RefSeq" id="WP_116469945.1">
    <property type="nucleotide sequence ID" value="NZ_QENQ01000001.1"/>
</dbReference>
<dbReference type="InterPro" id="IPR036390">
    <property type="entry name" value="WH_DNA-bd_sf"/>
</dbReference>
<evidence type="ECO:0000256" key="5">
    <source>
        <dbReference type="ARBA" id="ARBA00023163"/>
    </source>
</evidence>
<organism evidence="7 8">
    <name type="scientific">Sphingomonas pokkalii</name>
    <dbReference type="NCBI Taxonomy" id="2175090"/>
    <lineage>
        <taxon>Bacteria</taxon>
        <taxon>Pseudomonadati</taxon>
        <taxon>Pseudomonadota</taxon>
        <taxon>Alphaproteobacteria</taxon>
        <taxon>Sphingomonadales</taxon>
        <taxon>Sphingomonadaceae</taxon>
        <taxon>Sphingomonas</taxon>
    </lineage>
</organism>
<evidence type="ECO:0000256" key="3">
    <source>
        <dbReference type="ARBA" id="ARBA00023015"/>
    </source>
</evidence>
<dbReference type="Gene3D" id="1.10.10.10">
    <property type="entry name" value="Winged helix-like DNA-binding domain superfamily/Winged helix DNA-binding domain"/>
    <property type="match status" value="1"/>
</dbReference>
<comment type="caution">
    <text evidence="7">The sequence shown here is derived from an EMBL/GenBank/DDBJ whole genome shotgun (WGS) entry which is preliminary data.</text>
</comment>
<protein>
    <submittedName>
        <fullName evidence="7">GntR family transcriptional regulator</fullName>
    </submittedName>
</protein>
<dbReference type="CDD" id="cd00609">
    <property type="entry name" value="AAT_like"/>
    <property type="match status" value="1"/>
</dbReference>
<evidence type="ECO:0000256" key="1">
    <source>
        <dbReference type="ARBA" id="ARBA00005384"/>
    </source>
</evidence>
<dbReference type="GO" id="GO:0030170">
    <property type="term" value="F:pyridoxal phosphate binding"/>
    <property type="evidence" value="ECO:0007669"/>
    <property type="project" value="InterPro"/>
</dbReference>
<dbReference type="EMBL" id="QENQ01000001">
    <property type="protein sequence ID" value="PVX30534.1"/>
    <property type="molecule type" value="Genomic_DNA"/>
</dbReference>
<dbReference type="OrthoDB" id="9804020at2"/>
<dbReference type="Gene3D" id="3.40.640.10">
    <property type="entry name" value="Type I PLP-dependent aspartate aminotransferase-like (Major domain)"/>
    <property type="match status" value="1"/>
</dbReference>
<keyword evidence="8" id="KW-1185">Reference proteome</keyword>
<dbReference type="Proteomes" id="UP000245890">
    <property type="component" value="Unassembled WGS sequence"/>
</dbReference>
<dbReference type="PANTHER" id="PTHR46577">
    <property type="entry name" value="HTH-TYPE TRANSCRIPTIONAL REGULATORY PROTEIN GABR"/>
    <property type="match status" value="1"/>
</dbReference>
<dbReference type="Gene3D" id="3.90.1150.10">
    <property type="entry name" value="Aspartate Aminotransferase, domain 1"/>
    <property type="match status" value="1"/>
</dbReference>
<dbReference type="SMART" id="SM00345">
    <property type="entry name" value="HTH_GNTR"/>
    <property type="match status" value="1"/>
</dbReference>
<evidence type="ECO:0000256" key="4">
    <source>
        <dbReference type="ARBA" id="ARBA00023125"/>
    </source>
</evidence>
<dbReference type="InterPro" id="IPR004839">
    <property type="entry name" value="Aminotransferase_I/II_large"/>
</dbReference>
<gene>
    <name evidence="7" type="ORF">DD559_15265</name>
</gene>
<evidence type="ECO:0000313" key="7">
    <source>
        <dbReference type="EMBL" id="PVX30534.1"/>
    </source>
</evidence>
<evidence type="ECO:0000256" key="2">
    <source>
        <dbReference type="ARBA" id="ARBA00022898"/>
    </source>
</evidence>
<keyword evidence="3" id="KW-0805">Transcription regulation</keyword>
<dbReference type="InterPro" id="IPR015424">
    <property type="entry name" value="PyrdxlP-dep_Trfase"/>
</dbReference>
<dbReference type="InterPro" id="IPR051446">
    <property type="entry name" value="HTH_trans_reg/aminotransferase"/>
</dbReference>
<dbReference type="CDD" id="cd07377">
    <property type="entry name" value="WHTH_GntR"/>
    <property type="match status" value="1"/>
</dbReference>
<accession>A0A2U0SGV7</accession>
<evidence type="ECO:0000313" key="8">
    <source>
        <dbReference type="Proteomes" id="UP000245890"/>
    </source>
</evidence>
<dbReference type="SUPFAM" id="SSF46785">
    <property type="entry name" value="Winged helix' DNA-binding domain"/>
    <property type="match status" value="1"/>
</dbReference>
<dbReference type="GO" id="GO:0003677">
    <property type="term" value="F:DNA binding"/>
    <property type="evidence" value="ECO:0007669"/>
    <property type="project" value="UniProtKB-KW"/>
</dbReference>
<dbReference type="AlphaFoldDB" id="A0A2U0SGV7"/>
<dbReference type="PROSITE" id="PS50949">
    <property type="entry name" value="HTH_GNTR"/>
    <property type="match status" value="1"/>
</dbReference>
<dbReference type="GO" id="GO:0003700">
    <property type="term" value="F:DNA-binding transcription factor activity"/>
    <property type="evidence" value="ECO:0007669"/>
    <property type="project" value="InterPro"/>
</dbReference>
<dbReference type="InterPro" id="IPR000524">
    <property type="entry name" value="Tscrpt_reg_HTH_GntR"/>
</dbReference>
<dbReference type="Pfam" id="PF00392">
    <property type="entry name" value="GntR"/>
    <property type="match status" value="1"/>
</dbReference>
<comment type="similarity">
    <text evidence="1">In the C-terminal section; belongs to the class-I pyridoxal-phosphate-dependent aminotransferase family.</text>
</comment>
<feature type="domain" description="HTH gntR-type" evidence="6">
    <location>
        <begin position="13"/>
        <end position="81"/>
    </location>
</feature>
<dbReference type="SUPFAM" id="SSF53383">
    <property type="entry name" value="PLP-dependent transferases"/>
    <property type="match status" value="1"/>
</dbReference>
<sequence>MKDWQPDISKGSAPVYERLVSALEGDVRDGRLVPGDRLPPQRDLAHRLSLSVGTVSRAYVEAERRGFVSSHVGRGSFVADRARPHSASHDTGPLDMAHNVPPLDPAERWIGEGLSRVRQRADLGVAVNYAPPEGLASIREAGASWLKRRHGVMRAAADRVIQCNGGQHGLALAFAALARPGDTILCEAATYPGIRTLADHAGYRLQGVAMDERGIDPEALARWARETGAKVLVIIPTLQNPTTITLDAARRADIIEVARAHDLMIVEDEAYRVFANDGARDCFADLAPERTLMVAGVSKAVAPGLRLGFLLPPDNEDIRDRLLLGIRAFGYSPPSLGGLVFSQWEQDGTADRIADDVITESEARTQLAASILGKAMAPPGAGRSLHVWMPMPMLDAERLSARALRASIALTPPDGPIVDEAAPSGVRLCLGGLRSRDALEQALRDIAAMLATAGGSASSGLV</sequence>
<keyword evidence="5" id="KW-0804">Transcription</keyword>
<dbReference type="PANTHER" id="PTHR46577:SF1">
    <property type="entry name" value="HTH-TYPE TRANSCRIPTIONAL REGULATORY PROTEIN GABR"/>
    <property type="match status" value="1"/>
</dbReference>
<dbReference type="InterPro" id="IPR036388">
    <property type="entry name" value="WH-like_DNA-bd_sf"/>
</dbReference>
<reference evidence="7 8" key="1">
    <citation type="submission" date="2018-05" db="EMBL/GenBank/DDBJ databases">
        <title>Description of Sphingomonas pokkalii sp nov, isolated from the rhizosphere of saline tolerant pokkali rice and its draft genome analysis.</title>
        <authorList>
            <person name="Menon R."/>
            <person name="Kumari S."/>
            <person name="Rameshkumar N."/>
        </authorList>
    </citation>
    <scope>NUCLEOTIDE SEQUENCE [LARGE SCALE GENOMIC DNA]</scope>
    <source>
        <strain evidence="7 8">L3B27</strain>
    </source>
</reference>
<proteinExistence type="inferred from homology"/>
<dbReference type="InterPro" id="IPR015422">
    <property type="entry name" value="PyrdxlP-dep_Trfase_small"/>
</dbReference>
<name>A0A2U0SGV7_9SPHN</name>
<evidence type="ECO:0000259" key="6">
    <source>
        <dbReference type="PROSITE" id="PS50949"/>
    </source>
</evidence>
<keyword evidence="4" id="KW-0238">DNA-binding</keyword>
<keyword evidence="2" id="KW-0663">Pyridoxal phosphate</keyword>
<dbReference type="InterPro" id="IPR015421">
    <property type="entry name" value="PyrdxlP-dep_Trfase_major"/>
</dbReference>
<dbReference type="Pfam" id="PF00155">
    <property type="entry name" value="Aminotran_1_2"/>
    <property type="match status" value="1"/>
</dbReference>